<feature type="compositionally biased region" description="Acidic residues" evidence="1">
    <location>
        <begin position="301"/>
        <end position="310"/>
    </location>
</feature>
<dbReference type="AlphaFoldDB" id="A0A9P5MWG5"/>
<reference evidence="2" key="2">
    <citation type="journal article" date="2020" name="Nat. Commun.">
        <title>Large-scale genome sequencing of mycorrhizal fungi provides insights into the early evolution of symbiotic traits.</title>
        <authorList>
            <person name="Miyauchi S."/>
            <person name="Kiss E."/>
            <person name="Kuo A."/>
            <person name="Drula E."/>
            <person name="Kohler A."/>
            <person name="Sanchez-Garcia M."/>
            <person name="Morin E."/>
            <person name="Andreopoulos B."/>
            <person name="Barry K.W."/>
            <person name="Bonito G."/>
            <person name="Buee M."/>
            <person name="Carver A."/>
            <person name="Chen C."/>
            <person name="Cichocki N."/>
            <person name="Clum A."/>
            <person name="Culley D."/>
            <person name="Crous P.W."/>
            <person name="Fauchery L."/>
            <person name="Girlanda M."/>
            <person name="Hayes R.D."/>
            <person name="Keri Z."/>
            <person name="LaButti K."/>
            <person name="Lipzen A."/>
            <person name="Lombard V."/>
            <person name="Magnuson J."/>
            <person name="Maillard F."/>
            <person name="Murat C."/>
            <person name="Nolan M."/>
            <person name="Ohm R.A."/>
            <person name="Pangilinan J."/>
            <person name="Pereira M.F."/>
            <person name="Perotto S."/>
            <person name="Peter M."/>
            <person name="Pfister S."/>
            <person name="Riley R."/>
            <person name="Sitrit Y."/>
            <person name="Stielow J.B."/>
            <person name="Szollosi G."/>
            <person name="Zifcakova L."/>
            <person name="Stursova M."/>
            <person name="Spatafora J.W."/>
            <person name="Tedersoo L."/>
            <person name="Vaario L.M."/>
            <person name="Yamada A."/>
            <person name="Yan M."/>
            <person name="Wang P."/>
            <person name="Xu J."/>
            <person name="Bruns T."/>
            <person name="Baldrian P."/>
            <person name="Vilgalys R."/>
            <person name="Dunand C."/>
            <person name="Henrissat B."/>
            <person name="Grigoriev I.V."/>
            <person name="Hibbett D."/>
            <person name="Nagy L.G."/>
            <person name="Martin F.M."/>
        </authorList>
    </citation>
    <scope>NUCLEOTIDE SEQUENCE</scope>
    <source>
        <strain evidence="2">Prilba</strain>
    </source>
</reference>
<comment type="caution">
    <text evidence="2">The sequence shown here is derived from an EMBL/GenBank/DDBJ whole genome shotgun (WGS) entry which is preliminary data.</text>
</comment>
<gene>
    <name evidence="2" type="ORF">DFH94DRAFT_742554</name>
</gene>
<proteinExistence type="predicted"/>
<feature type="region of interest" description="Disordered" evidence="1">
    <location>
        <begin position="1"/>
        <end position="72"/>
    </location>
</feature>
<feature type="compositionally biased region" description="Basic residues" evidence="1">
    <location>
        <begin position="174"/>
        <end position="187"/>
    </location>
</feature>
<keyword evidence="3" id="KW-1185">Reference proteome</keyword>
<feature type="compositionally biased region" description="Low complexity" evidence="1">
    <location>
        <begin position="207"/>
        <end position="217"/>
    </location>
</feature>
<evidence type="ECO:0000313" key="3">
    <source>
        <dbReference type="Proteomes" id="UP000759537"/>
    </source>
</evidence>
<dbReference type="EMBL" id="WHVB01000008">
    <property type="protein sequence ID" value="KAF8480393.1"/>
    <property type="molecule type" value="Genomic_DNA"/>
</dbReference>
<feature type="compositionally biased region" description="Basic and acidic residues" evidence="1">
    <location>
        <begin position="1"/>
        <end position="11"/>
    </location>
</feature>
<dbReference type="Proteomes" id="UP000759537">
    <property type="component" value="Unassembled WGS sequence"/>
</dbReference>
<evidence type="ECO:0000313" key="2">
    <source>
        <dbReference type="EMBL" id="KAF8480393.1"/>
    </source>
</evidence>
<name>A0A9P5MWG5_9AGAM</name>
<protein>
    <submittedName>
        <fullName evidence="2">Uncharacterized protein</fullName>
    </submittedName>
</protein>
<accession>A0A9P5MWG5</accession>
<feature type="compositionally biased region" description="Basic and acidic residues" evidence="1">
    <location>
        <begin position="322"/>
        <end position="333"/>
    </location>
</feature>
<feature type="compositionally biased region" description="Low complexity" evidence="1">
    <location>
        <begin position="270"/>
        <end position="280"/>
    </location>
</feature>
<evidence type="ECO:0000256" key="1">
    <source>
        <dbReference type="SAM" id="MobiDB-lite"/>
    </source>
</evidence>
<sequence>MADHAELDSHLSRVRPPISKSLKRSASVASLPTPPRTVRKRSRSRGSAYHSSDDEIDDALPVVSPHFSPSQSHHVLEELGVAPHKRRRIDAVVAELNAEDREDAFWLADAPVEPQVPKPASKTSRFPRSVSKGKPPSSSRRGPPTSTRRLSQSRAVPASSFPTTWSLLSPPPTRPRRPVTPPRKRPVKPMPVRDSPNNPFLVNPADSPGSVPSSPVGPRTPVPDKETIHYVFRGKRLAFQNPHFGAAKNPRSTLQPEHPDFSPSEDCTPRRLFGPPRGGRSTAKTQGKVATVPRRSPSPAWDDDGEDDDTLGGPPRATLAQEFERIGKAEGKKRFPPVNEGKAGAGVAVPKEGTKVATSKPKSG</sequence>
<dbReference type="OrthoDB" id="3364608at2759"/>
<organism evidence="2 3">
    <name type="scientific">Russula ochroleuca</name>
    <dbReference type="NCBI Taxonomy" id="152965"/>
    <lineage>
        <taxon>Eukaryota</taxon>
        <taxon>Fungi</taxon>
        <taxon>Dikarya</taxon>
        <taxon>Basidiomycota</taxon>
        <taxon>Agaricomycotina</taxon>
        <taxon>Agaricomycetes</taxon>
        <taxon>Russulales</taxon>
        <taxon>Russulaceae</taxon>
        <taxon>Russula</taxon>
    </lineage>
</organism>
<feature type="region of interest" description="Disordered" evidence="1">
    <location>
        <begin position="105"/>
        <end position="229"/>
    </location>
</feature>
<feature type="compositionally biased region" description="Low complexity" evidence="1">
    <location>
        <begin position="127"/>
        <end position="149"/>
    </location>
</feature>
<feature type="compositionally biased region" description="Polar residues" evidence="1">
    <location>
        <begin position="150"/>
        <end position="167"/>
    </location>
</feature>
<reference evidence="2" key="1">
    <citation type="submission" date="2019-10" db="EMBL/GenBank/DDBJ databases">
        <authorList>
            <consortium name="DOE Joint Genome Institute"/>
            <person name="Kuo A."/>
            <person name="Miyauchi S."/>
            <person name="Kiss E."/>
            <person name="Drula E."/>
            <person name="Kohler A."/>
            <person name="Sanchez-Garcia M."/>
            <person name="Andreopoulos B."/>
            <person name="Barry K.W."/>
            <person name="Bonito G."/>
            <person name="Buee M."/>
            <person name="Carver A."/>
            <person name="Chen C."/>
            <person name="Cichocki N."/>
            <person name="Clum A."/>
            <person name="Culley D."/>
            <person name="Crous P.W."/>
            <person name="Fauchery L."/>
            <person name="Girlanda M."/>
            <person name="Hayes R."/>
            <person name="Keri Z."/>
            <person name="LaButti K."/>
            <person name="Lipzen A."/>
            <person name="Lombard V."/>
            <person name="Magnuson J."/>
            <person name="Maillard F."/>
            <person name="Morin E."/>
            <person name="Murat C."/>
            <person name="Nolan M."/>
            <person name="Ohm R."/>
            <person name="Pangilinan J."/>
            <person name="Pereira M."/>
            <person name="Perotto S."/>
            <person name="Peter M."/>
            <person name="Riley R."/>
            <person name="Sitrit Y."/>
            <person name="Stielow B."/>
            <person name="Szollosi G."/>
            <person name="Zifcakova L."/>
            <person name="Stursova M."/>
            <person name="Spatafora J.W."/>
            <person name="Tedersoo L."/>
            <person name="Vaario L.-M."/>
            <person name="Yamada A."/>
            <person name="Yan M."/>
            <person name="Wang P."/>
            <person name="Xu J."/>
            <person name="Bruns T."/>
            <person name="Baldrian P."/>
            <person name="Vilgalys R."/>
            <person name="Henrissat B."/>
            <person name="Grigoriev I.V."/>
            <person name="Hibbett D."/>
            <person name="Nagy L.G."/>
            <person name="Martin F.M."/>
        </authorList>
    </citation>
    <scope>NUCLEOTIDE SEQUENCE</scope>
    <source>
        <strain evidence="2">Prilba</strain>
    </source>
</reference>
<feature type="region of interest" description="Disordered" evidence="1">
    <location>
        <begin position="241"/>
        <end position="364"/>
    </location>
</feature>